<dbReference type="InterPro" id="IPR000524">
    <property type="entry name" value="Tscrpt_reg_HTH_GntR"/>
</dbReference>
<keyword evidence="1" id="KW-0805">Transcription regulation</keyword>
<dbReference type="PANTHER" id="PTHR44846">
    <property type="entry name" value="MANNOSYL-D-GLYCERATE TRANSPORT/METABOLISM SYSTEM REPRESSOR MNGR-RELATED"/>
    <property type="match status" value="1"/>
</dbReference>
<dbReference type="PROSITE" id="PS50949">
    <property type="entry name" value="HTH_GNTR"/>
    <property type="match status" value="1"/>
</dbReference>
<keyword evidence="3" id="KW-0804">Transcription</keyword>
<reference evidence="5 6" key="1">
    <citation type="submission" date="2020-09" db="EMBL/GenBank/DDBJ databases">
        <title>Novel species in genus Gordonia.</title>
        <authorList>
            <person name="Zhang G."/>
        </authorList>
    </citation>
    <scope>NUCLEOTIDE SEQUENCE [LARGE SCALE GENOMIC DNA]</scope>
    <source>
        <strain evidence="5 6">ON-33</strain>
    </source>
</reference>
<dbReference type="InterPro" id="IPR028978">
    <property type="entry name" value="Chorismate_lyase_/UTRA_dom_sf"/>
</dbReference>
<gene>
    <name evidence="5" type="ORF">IDF66_03610</name>
</gene>
<dbReference type="InterPro" id="IPR036390">
    <property type="entry name" value="WH_DNA-bd_sf"/>
</dbReference>
<evidence type="ECO:0000256" key="2">
    <source>
        <dbReference type="ARBA" id="ARBA00023125"/>
    </source>
</evidence>
<evidence type="ECO:0000313" key="6">
    <source>
        <dbReference type="Proteomes" id="UP000602395"/>
    </source>
</evidence>
<dbReference type="Gene3D" id="3.40.1410.10">
    <property type="entry name" value="Chorismate lyase-like"/>
    <property type="match status" value="1"/>
</dbReference>
<dbReference type="SUPFAM" id="SSF64288">
    <property type="entry name" value="Chorismate lyase-like"/>
    <property type="match status" value="1"/>
</dbReference>
<evidence type="ECO:0000256" key="3">
    <source>
        <dbReference type="ARBA" id="ARBA00023163"/>
    </source>
</evidence>
<dbReference type="SMART" id="SM00345">
    <property type="entry name" value="HTH_GNTR"/>
    <property type="match status" value="1"/>
</dbReference>
<dbReference type="SUPFAM" id="SSF46785">
    <property type="entry name" value="Winged helix' DNA-binding domain"/>
    <property type="match status" value="1"/>
</dbReference>
<evidence type="ECO:0000313" key="5">
    <source>
        <dbReference type="EMBL" id="MBD1318658.1"/>
    </source>
</evidence>
<dbReference type="PRINTS" id="PR00035">
    <property type="entry name" value="HTHGNTR"/>
</dbReference>
<protein>
    <submittedName>
        <fullName evidence="5">GntR family transcriptional regulator</fullName>
    </submittedName>
</protein>
<dbReference type="Pfam" id="PF00392">
    <property type="entry name" value="GntR"/>
    <property type="match status" value="1"/>
</dbReference>
<dbReference type="PANTHER" id="PTHR44846:SF17">
    <property type="entry name" value="GNTR-FAMILY TRANSCRIPTIONAL REGULATOR"/>
    <property type="match status" value="1"/>
</dbReference>
<dbReference type="InterPro" id="IPR036388">
    <property type="entry name" value="WH-like_DNA-bd_sf"/>
</dbReference>
<keyword evidence="6" id="KW-1185">Reference proteome</keyword>
<dbReference type="InterPro" id="IPR011663">
    <property type="entry name" value="UTRA"/>
</dbReference>
<sequence length="245" mass="26699">MITPIPVELDRSTPVPLYHQLAQAIEAAIVRGDLTPGDRLENELDMASRLKLSRPTIRQAIQELVDKGVVVRKRGVGTQVVQNPVHRSVELTSLYDDLTTAGMHPTTQLLEYRIGVPDDDLRTELGMAVGAEAVTVKRLRSAGGDPLALMINHLPADICPPAGELENGGLYKGLRGRGVHIRLARQRIGAKAADADEAALLGDEVGAPLLTMQRTAFDDAGRVVEVGRHAYRADRYFFETTVVDR</sequence>
<name>A0ABR7W8T1_9ACTN</name>
<feature type="domain" description="HTH gntR-type" evidence="4">
    <location>
        <begin position="15"/>
        <end position="83"/>
    </location>
</feature>
<dbReference type="EMBL" id="JACWMS010000001">
    <property type="protein sequence ID" value="MBD1318658.1"/>
    <property type="molecule type" value="Genomic_DNA"/>
</dbReference>
<dbReference type="RefSeq" id="WP_164308792.1">
    <property type="nucleotide sequence ID" value="NZ_BAABAD010000003.1"/>
</dbReference>
<evidence type="ECO:0000256" key="1">
    <source>
        <dbReference type="ARBA" id="ARBA00023015"/>
    </source>
</evidence>
<dbReference type="Pfam" id="PF07702">
    <property type="entry name" value="UTRA"/>
    <property type="match status" value="1"/>
</dbReference>
<proteinExistence type="predicted"/>
<accession>A0ABR7W8T1</accession>
<organism evidence="5 6">
    <name type="scientific">Gordonia hankookensis</name>
    <dbReference type="NCBI Taxonomy" id="589403"/>
    <lineage>
        <taxon>Bacteria</taxon>
        <taxon>Bacillati</taxon>
        <taxon>Actinomycetota</taxon>
        <taxon>Actinomycetes</taxon>
        <taxon>Mycobacteriales</taxon>
        <taxon>Gordoniaceae</taxon>
        <taxon>Gordonia</taxon>
    </lineage>
</organism>
<keyword evidence="2" id="KW-0238">DNA-binding</keyword>
<dbReference type="CDD" id="cd07377">
    <property type="entry name" value="WHTH_GntR"/>
    <property type="match status" value="1"/>
</dbReference>
<dbReference type="InterPro" id="IPR050679">
    <property type="entry name" value="Bact_HTH_transcr_reg"/>
</dbReference>
<dbReference type="SMART" id="SM00866">
    <property type="entry name" value="UTRA"/>
    <property type="match status" value="1"/>
</dbReference>
<dbReference type="Gene3D" id="1.10.10.10">
    <property type="entry name" value="Winged helix-like DNA-binding domain superfamily/Winged helix DNA-binding domain"/>
    <property type="match status" value="1"/>
</dbReference>
<evidence type="ECO:0000259" key="4">
    <source>
        <dbReference type="PROSITE" id="PS50949"/>
    </source>
</evidence>
<dbReference type="Proteomes" id="UP000602395">
    <property type="component" value="Unassembled WGS sequence"/>
</dbReference>
<comment type="caution">
    <text evidence="5">The sequence shown here is derived from an EMBL/GenBank/DDBJ whole genome shotgun (WGS) entry which is preliminary data.</text>
</comment>